<feature type="region of interest" description="Disordered" evidence="11">
    <location>
        <begin position="357"/>
        <end position="384"/>
    </location>
</feature>
<evidence type="ECO:0000256" key="9">
    <source>
        <dbReference type="HAMAP-Rule" id="MF_00020"/>
    </source>
</evidence>
<keyword evidence="5 9" id="KW-0547">Nucleotide-binding</keyword>
<evidence type="ECO:0000313" key="14">
    <source>
        <dbReference type="Proteomes" id="UP000630135"/>
    </source>
</evidence>
<feature type="binding site" evidence="9">
    <location>
        <begin position="202"/>
        <end position="206"/>
    </location>
    <ligand>
        <name>ATP</name>
        <dbReference type="ChEBI" id="CHEBI:30616"/>
    </ligand>
</feature>
<dbReference type="InterPro" id="IPR023865">
    <property type="entry name" value="Aliphatic_acid_kinase_CS"/>
</dbReference>
<comment type="subunit">
    <text evidence="9">Homodimer.</text>
</comment>
<evidence type="ECO:0000256" key="4">
    <source>
        <dbReference type="ARBA" id="ARBA00022723"/>
    </source>
</evidence>
<comment type="pathway">
    <text evidence="9">Metabolic intermediate biosynthesis; acetyl-CoA biosynthesis; acetyl-CoA from acetate: step 1/2.</text>
</comment>
<evidence type="ECO:0000256" key="2">
    <source>
        <dbReference type="ARBA" id="ARBA00022490"/>
    </source>
</evidence>
<feature type="binding site" evidence="9">
    <location>
        <begin position="277"/>
        <end position="279"/>
    </location>
    <ligand>
        <name>ATP</name>
        <dbReference type="ChEBI" id="CHEBI:30616"/>
    </ligand>
</feature>
<evidence type="ECO:0000256" key="8">
    <source>
        <dbReference type="ARBA" id="ARBA00022842"/>
    </source>
</evidence>
<evidence type="ECO:0000256" key="11">
    <source>
        <dbReference type="SAM" id="MobiDB-lite"/>
    </source>
</evidence>
<keyword evidence="4 9" id="KW-0479">Metal-binding</keyword>
<keyword evidence="7 9" id="KW-0067">ATP-binding</keyword>
<dbReference type="SUPFAM" id="SSF53067">
    <property type="entry name" value="Actin-like ATPase domain"/>
    <property type="match status" value="2"/>
</dbReference>
<dbReference type="Proteomes" id="UP000652720">
    <property type="component" value="Unassembled WGS sequence"/>
</dbReference>
<keyword evidence="6 9" id="KW-0418">Kinase</keyword>
<reference evidence="13" key="1">
    <citation type="journal article" date="2014" name="Int. J. Syst. Evol. Microbiol.">
        <title>Complete genome of a new Firmicutes species belonging to the dominant human colonic microbiota ('Ruminococcus bicirculans') reveals two chromosomes and a selective capacity to utilize plant glucans.</title>
        <authorList>
            <consortium name="NISC Comparative Sequencing Program"/>
            <person name="Wegmann U."/>
            <person name="Louis P."/>
            <person name="Goesmann A."/>
            <person name="Henrissat B."/>
            <person name="Duncan S.H."/>
            <person name="Flint H.J."/>
        </authorList>
    </citation>
    <scope>NUCLEOTIDE SEQUENCE</scope>
    <source>
        <strain evidence="13">CGMCC 1.8884</strain>
    </source>
</reference>
<keyword evidence="14" id="KW-1185">Reference proteome</keyword>
<feature type="binding site" evidence="9">
    <location>
        <position position="7"/>
    </location>
    <ligand>
        <name>Mg(2+)</name>
        <dbReference type="ChEBI" id="CHEBI:18420"/>
    </ligand>
</feature>
<reference evidence="12" key="4">
    <citation type="submission" date="2023-08" db="EMBL/GenBank/DDBJ databases">
        <authorList>
            <person name="Sun Q."/>
            <person name="Zhou Y."/>
        </authorList>
    </citation>
    <scope>NUCLEOTIDE SEQUENCE</scope>
    <source>
        <strain evidence="13">CGMCC 1.8884</strain>
        <strain evidence="12">CGMCC 1.8885</strain>
    </source>
</reference>
<evidence type="ECO:0000313" key="15">
    <source>
        <dbReference type="Proteomes" id="UP000652720"/>
    </source>
</evidence>
<feature type="active site" description="Proton donor/acceptor" evidence="9">
    <location>
        <position position="142"/>
    </location>
</feature>
<dbReference type="PIRSF" id="PIRSF000722">
    <property type="entry name" value="Acetate_prop_kin"/>
    <property type="match status" value="1"/>
</dbReference>
<dbReference type="PROSITE" id="PS01076">
    <property type="entry name" value="ACETATE_KINASE_2"/>
    <property type="match status" value="1"/>
</dbReference>
<dbReference type="GO" id="GO:0005829">
    <property type="term" value="C:cytosol"/>
    <property type="evidence" value="ECO:0007669"/>
    <property type="project" value="TreeGrafter"/>
</dbReference>
<comment type="subcellular location">
    <subcellularLocation>
        <location evidence="9">Cytoplasm</location>
    </subcellularLocation>
</comment>
<feature type="site" description="Transition state stabilizer" evidence="9">
    <location>
        <position position="235"/>
    </location>
</feature>
<feature type="binding site" evidence="9">
    <location>
        <position position="85"/>
    </location>
    <ligand>
        <name>substrate</name>
    </ligand>
</feature>
<reference evidence="14" key="3">
    <citation type="journal article" date="2019" name="Int. J. Syst. Evol. Microbiol.">
        <title>The Global Catalogue of Microorganisms (GCM) 10K type strain sequencing project: providing services to taxonomists for standard genome sequencing and annotation.</title>
        <authorList>
            <consortium name="The Broad Institute Genomics Platform"/>
            <consortium name="The Broad Institute Genome Sequencing Center for Infectious Disease"/>
            <person name="Wu L."/>
            <person name="Ma J."/>
        </authorList>
    </citation>
    <scope>NUCLEOTIDE SEQUENCE [LARGE SCALE GENOMIC DNA]</scope>
    <source>
        <strain evidence="14">CGMCC 1.8884</strain>
    </source>
</reference>
<dbReference type="GO" id="GO:0000287">
    <property type="term" value="F:magnesium ion binding"/>
    <property type="evidence" value="ECO:0007669"/>
    <property type="project" value="UniProtKB-UniRule"/>
</dbReference>
<dbReference type="AlphaFoldDB" id="A0AAV4K5B2"/>
<evidence type="ECO:0000256" key="1">
    <source>
        <dbReference type="ARBA" id="ARBA00008748"/>
    </source>
</evidence>
<dbReference type="EMBL" id="BMMA01000007">
    <property type="protein sequence ID" value="GGI78504.1"/>
    <property type="molecule type" value="Genomic_DNA"/>
</dbReference>
<dbReference type="InterPro" id="IPR043129">
    <property type="entry name" value="ATPase_NBD"/>
</dbReference>
<evidence type="ECO:0000256" key="7">
    <source>
        <dbReference type="ARBA" id="ARBA00022840"/>
    </source>
</evidence>
<feature type="binding site" evidence="9">
    <location>
        <position position="394"/>
    </location>
    <ligand>
        <name>Mg(2+)</name>
        <dbReference type="ChEBI" id="CHEBI:18420"/>
    </ligand>
</feature>
<dbReference type="RefSeq" id="WP_017871566.1">
    <property type="nucleotide sequence ID" value="NZ_BMLZ01000031.1"/>
</dbReference>
<organism evidence="12 15">
    <name type="scientific">Deinococcus wulumuqiensis</name>
    <dbReference type="NCBI Taxonomy" id="980427"/>
    <lineage>
        <taxon>Bacteria</taxon>
        <taxon>Thermotogati</taxon>
        <taxon>Deinococcota</taxon>
        <taxon>Deinococci</taxon>
        <taxon>Deinococcales</taxon>
        <taxon>Deinococcaceae</taxon>
        <taxon>Deinococcus</taxon>
    </lineage>
</organism>
<dbReference type="PANTHER" id="PTHR21060:SF21">
    <property type="entry name" value="ACETATE KINASE"/>
    <property type="match status" value="1"/>
</dbReference>
<keyword evidence="8 9" id="KW-0460">Magnesium</keyword>
<dbReference type="HAMAP" id="MF_00020">
    <property type="entry name" value="Acetate_kinase"/>
    <property type="match status" value="1"/>
</dbReference>
<comment type="function">
    <text evidence="9">Catalyzes the formation of acetyl phosphate from acetate and ATP. Can also catalyze the reverse reaction.</text>
</comment>
<dbReference type="NCBIfam" id="TIGR00016">
    <property type="entry name" value="ackA"/>
    <property type="match status" value="1"/>
</dbReference>
<evidence type="ECO:0000313" key="13">
    <source>
        <dbReference type="EMBL" id="GGP30574.1"/>
    </source>
</evidence>
<dbReference type="PRINTS" id="PR00471">
    <property type="entry name" value="ACETATEKNASE"/>
</dbReference>
<dbReference type="EC" id="2.7.2.1" evidence="9"/>
<name>A0AAV4K5B2_9DEIO</name>
<dbReference type="PROSITE" id="PS01075">
    <property type="entry name" value="ACETATE_KINASE_1"/>
    <property type="match status" value="1"/>
</dbReference>
<accession>A0AAV4K5B2</accession>
<reference evidence="12" key="2">
    <citation type="journal article" date="2014" name="Int. J. Syst. Evol. Microbiol.">
        <title>Complete genome sequence of Corynebacterium casei LMG S-19264T (=DSM 44701T), isolated from a smear-ripened cheese.</title>
        <authorList>
            <consortium name="US DOE Joint Genome Institute (JGI-PGF)"/>
            <person name="Walter F."/>
            <person name="Albersmeier A."/>
            <person name="Kalinowski J."/>
            <person name="Ruckert C."/>
        </authorList>
    </citation>
    <scope>NUCLEOTIDE SEQUENCE</scope>
    <source>
        <strain evidence="12">CGMCC 1.8885</strain>
    </source>
</reference>
<sequence>MWTLVLNSGSSSLKFALLNPASGEVRLSGLAERLGGGEATIRLERGGEKVSRSLGGGSYAEALNEVLRELDALGIRQEVRAVGHRIVHGGERFSAPVLLTPEVLDAVRACVPLAPLHNPANIVGIEAAQGAFPELPHVGVFDTAFHQTMPEVAYRYAVPQTWYRQHGVRRYGFHGTSHAYVAGKAAELLGRPLPELNLVTAHLGNGASVCAVAGGRSVDTSMGLTPLEGLVMGTRSGDVDPGLHDYLARQAGLSLSEITAALNKESGLLGLSGLTNDLRELEEAATKGHAGARLALDVFVYRLAKQVAGMAVALGRLDGVVFTGGIGENSRTVRAMTLRRLGVLGLELDEHANDHLPRGEAGVISKSVQKKSGQKKSGQGEARDPLALVIPTNEELMIARETAVIVGGRGYAL</sequence>
<evidence type="ECO:0000256" key="5">
    <source>
        <dbReference type="ARBA" id="ARBA00022741"/>
    </source>
</evidence>
<keyword evidence="2 9" id="KW-0963">Cytoplasm</keyword>
<dbReference type="GO" id="GO:0006085">
    <property type="term" value="P:acetyl-CoA biosynthetic process"/>
    <property type="evidence" value="ECO:0007669"/>
    <property type="project" value="UniProtKB-UniRule"/>
</dbReference>
<comment type="cofactor">
    <cofactor evidence="9">
        <name>Mg(2+)</name>
        <dbReference type="ChEBI" id="CHEBI:18420"/>
    </cofactor>
    <cofactor evidence="9">
        <name>Mn(2+)</name>
        <dbReference type="ChEBI" id="CHEBI:29035"/>
    </cofactor>
    <text evidence="9">Mg(2+). Can also accept Mn(2+).</text>
</comment>
<dbReference type="GO" id="GO:0006083">
    <property type="term" value="P:acetate metabolic process"/>
    <property type="evidence" value="ECO:0007669"/>
    <property type="project" value="TreeGrafter"/>
</dbReference>
<feature type="site" description="Transition state stabilizer" evidence="9">
    <location>
        <position position="174"/>
    </location>
</feature>
<dbReference type="GO" id="GO:0005524">
    <property type="term" value="F:ATP binding"/>
    <property type="evidence" value="ECO:0007669"/>
    <property type="project" value="UniProtKB-KW"/>
</dbReference>
<dbReference type="InterPro" id="IPR004372">
    <property type="entry name" value="Ac/propionate_kinase"/>
</dbReference>
<gene>
    <name evidence="9 12" type="primary">ackA</name>
    <name evidence="13" type="ORF">GCM10008021_22250</name>
    <name evidence="12" type="ORF">GCM10010914_10840</name>
</gene>
<dbReference type="EMBL" id="BMLZ01000031">
    <property type="protein sequence ID" value="GGP30574.1"/>
    <property type="molecule type" value="Genomic_DNA"/>
</dbReference>
<dbReference type="CDD" id="cd24010">
    <property type="entry name" value="ASKHA_NBD_AcK_PK"/>
    <property type="match status" value="1"/>
</dbReference>
<comment type="caution">
    <text evidence="12">The sequence shown here is derived from an EMBL/GenBank/DDBJ whole genome shotgun (WGS) entry which is preliminary data.</text>
</comment>
<keyword evidence="3 9" id="KW-0808">Transferase</keyword>
<dbReference type="Proteomes" id="UP000630135">
    <property type="component" value="Unassembled WGS sequence"/>
</dbReference>
<dbReference type="PANTHER" id="PTHR21060">
    <property type="entry name" value="ACETATE KINASE"/>
    <property type="match status" value="1"/>
</dbReference>
<feature type="binding site" evidence="9">
    <location>
        <position position="14"/>
    </location>
    <ligand>
        <name>ATP</name>
        <dbReference type="ChEBI" id="CHEBI:30616"/>
    </ligand>
</feature>
<evidence type="ECO:0000256" key="3">
    <source>
        <dbReference type="ARBA" id="ARBA00022679"/>
    </source>
</evidence>
<feature type="binding site" evidence="9">
    <location>
        <begin position="325"/>
        <end position="329"/>
    </location>
    <ligand>
        <name>ATP</name>
        <dbReference type="ChEBI" id="CHEBI:30616"/>
    </ligand>
</feature>
<dbReference type="GO" id="GO:0008776">
    <property type="term" value="F:acetate kinase activity"/>
    <property type="evidence" value="ECO:0007669"/>
    <property type="project" value="UniProtKB-UniRule"/>
</dbReference>
<dbReference type="Gene3D" id="3.30.420.40">
    <property type="match status" value="2"/>
</dbReference>
<comment type="similarity">
    <text evidence="1 9 10">Belongs to the acetokinase family.</text>
</comment>
<evidence type="ECO:0000256" key="10">
    <source>
        <dbReference type="RuleBase" id="RU003835"/>
    </source>
</evidence>
<dbReference type="GeneID" id="59165938"/>
<evidence type="ECO:0000256" key="6">
    <source>
        <dbReference type="ARBA" id="ARBA00022777"/>
    </source>
</evidence>
<proteinExistence type="inferred from homology"/>
<evidence type="ECO:0000313" key="12">
    <source>
        <dbReference type="EMBL" id="GGI78504.1"/>
    </source>
</evidence>
<comment type="catalytic activity">
    <reaction evidence="9">
        <text>acetate + ATP = acetyl phosphate + ADP</text>
        <dbReference type="Rhea" id="RHEA:11352"/>
        <dbReference type="ChEBI" id="CHEBI:22191"/>
        <dbReference type="ChEBI" id="CHEBI:30089"/>
        <dbReference type="ChEBI" id="CHEBI:30616"/>
        <dbReference type="ChEBI" id="CHEBI:456216"/>
        <dbReference type="EC" id="2.7.2.1"/>
    </reaction>
</comment>
<protein>
    <recommendedName>
        <fullName evidence="9">Acetate kinase</fullName>
        <ecNumber evidence="9">2.7.2.1</ecNumber>
    </recommendedName>
    <alternativeName>
        <fullName evidence="9">Acetokinase</fullName>
    </alternativeName>
</protein>
<dbReference type="Pfam" id="PF00871">
    <property type="entry name" value="Acetate_kinase"/>
    <property type="match status" value="1"/>
</dbReference>
<dbReference type="InterPro" id="IPR000890">
    <property type="entry name" value="Aliphatic_acid_kin_short-chain"/>
</dbReference>